<reference evidence="2 3" key="1">
    <citation type="journal article" date="2013" name="Nature">
        <title>Insights into bilaterian evolution from three spiralian genomes.</title>
        <authorList>
            <person name="Simakov O."/>
            <person name="Marletaz F."/>
            <person name="Cho S.J."/>
            <person name="Edsinger-Gonzales E."/>
            <person name="Havlak P."/>
            <person name="Hellsten U."/>
            <person name="Kuo D.H."/>
            <person name="Larsson T."/>
            <person name="Lv J."/>
            <person name="Arendt D."/>
            <person name="Savage R."/>
            <person name="Osoegawa K."/>
            <person name="de Jong P."/>
            <person name="Grimwood J."/>
            <person name="Chapman J.A."/>
            <person name="Shapiro H."/>
            <person name="Aerts A."/>
            <person name="Otillar R.P."/>
            <person name="Terry A.Y."/>
            <person name="Boore J.L."/>
            <person name="Grigoriev I.V."/>
            <person name="Lindberg D.R."/>
            <person name="Seaver E.C."/>
            <person name="Weisblat D.A."/>
            <person name="Putnam N.H."/>
            <person name="Rokhsar D.S."/>
        </authorList>
    </citation>
    <scope>NUCLEOTIDE SEQUENCE [LARGE SCALE GENOMIC DNA]</scope>
</reference>
<evidence type="ECO:0000256" key="1">
    <source>
        <dbReference type="SAM" id="MobiDB-lite"/>
    </source>
</evidence>
<gene>
    <name evidence="2" type="ORF">LOTGIDRAFT_161070</name>
</gene>
<feature type="compositionally biased region" description="Basic and acidic residues" evidence="1">
    <location>
        <begin position="157"/>
        <end position="168"/>
    </location>
</feature>
<keyword evidence="3" id="KW-1185">Reference proteome</keyword>
<accession>V4C069</accession>
<dbReference type="KEGG" id="lgi:LOTGIDRAFT_161070"/>
<evidence type="ECO:0000313" key="2">
    <source>
        <dbReference type="EMBL" id="ESO94819.1"/>
    </source>
</evidence>
<organism evidence="2 3">
    <name type="scientific">Lottia gigantea</name>
    <name type="common">Giant owl limpet</name>
    <dbReference type="NCBI Taxonomy" id="225164"/>
    <lineage>
        <taxon>Eukaryota</taxon>
        <taxon>Metazoa</taxon>
        <taxon>Spiralia</taxon>
        <taxon>Lophotrochozoa</taxon>
        <taxon>Mollusca</taxon>
        <taxon>Gastropoda</taxon>
        <taxon>Patellogastropoda</taxon>
        <taxon>Lottioidea</taxon>
        <taxon>Lottiidae</taxon>
        <taxon>Lottia</taxon>
    </lineage>
</organism>
<feature type="region of interest" description="Disordered" evidence="1">
    <location>
        <begin position="149"/>
        <end position="168"/>
    </location>
</feature>
<dbReference type="RefSeq" id="XP_009054559.1">
    <property type="nucleotide sequence ID" value="XM_009056311.1"/>
</dbReference>
<evidence type="ECO:0000313" key="3">
    <source>
        <dbReference type="Proteomes" id="UP000030746"/>
    </source>
</evidence>
<dbReference type="Proteomes" id="UP000030746">
    <property type="component" value="Unassembled WGS sequence"/>
</dbReference>
<name>V4C069_LOTGI</name>
<proteinExistence type="predicted"/>
<dbReference type="GeneID" id="20238616"/>
<dbReference type="HOGENOM" id="CLU_1588337_0_0_1"/>
<dbReference type="CTD" id="20238616"/>
<protein>
    <submittedName>
        <fullName evidence="2">Uncharacterized protein</fullName>
    </submittedName>
</protein>
<dbReference type="AlphaFoldDB" id="V4C069"/>
<dbReference type="EMBL" id="KB201750">
    <property type="protein sequence ID" value="ESO94819.1"/>
    <property type="molecule type" value="Genomic_DNA"/>
</dbReference>
<sequence length="168" mass="18932">MERQVQILSSPTLYAEFITLVADVLTTTSVNGVNRTFTCILATMQGSTGTESSSSDEEPGHDKFILNHDEFCPIGLMLNVPRGIQQQQDTITPELIDEYNIDMPVVVEVEEQDASADIHDKDSKIPVLMIHQMIQMSIQERRSFHKIQSCQNQNGTREQDQKHGRITS</sequence>